<name>A0A9P0H7F0_NEZVI</name>
<dbReference type="GO" id="GO:0005509">
    <property type="term" value="F:calcium ion binding"/>
    <property type="evidence" value="ECO:0007669"/>
    <property type="project" value="InterPro"/>
</dbReference>
<dbReference type="OrthoDB" id="6252479at2759"/>
<comment type="subcellular location">
    <subcellularLocation>
        <location evidence="1">Membrane</location>
    </subcellularLocation>
</comment>
<dbReference type="SUPFAM" id="SSF49313">
    <property type="entry name" value="Cadherin-like"/>
    <property type="match status" value="1"/>
</dbReference>
<sequence>MLQVKVRVRDKNDSPPSWEGSKLEFAVSEDLGVGEKVGTLSAVDPDTIGETHYSLISGAEGRFRLEPQGVLRLAEPRLRGGCKEAPEIRLYAAHLTQRGKVMWRPGTDKAVQPISTGRVTWSVSCARVSHIQLLFLLIG</sequence>
<evidence type="ECO:0000256" key="4">
    <source>
        <dbReference type="ARBA" id="ARBA00023136"/>
    </source>
</evidence>
<keyword evidence="3" id="KW-0106">Calcium</keyword>
<organism evidence="5 6">
    <name type="scientific">Nezara viridula</name>
    <name type="common">Southern green stink bug</name>
    <name type="synonym">Cimex viridulus</name>
    <dbReference type="NCBI Taxonomy" id="85310"/>
    <lineage>
        <taxon>Eukaryota</taxon>
        <taxon>Metazoa</taxon>
        <taxon>Ecdysozoa</taxon>
        <taxon>Arthropoda</taxon>
        <taxon>Hexapoda</taxon>
        <taxon>Insecta</taxon>
        <taxon>Pterygota</taxon>
        <taxon>Neoptera</taxon>
        <taxon>Paraneoptera</taxon>
        <taxon>Hemiptera</taxon>
        <taxon>Heteroptera</taxon>
        <taxon>Panheteroptera</taxon>
        <taxon>Pentatomomorpha</taxon>
        <taxon>Pentatomoidea</taxon>
        <taxon>Pentatomidae</taxon>
        <taxon>Pentatominae</taxon>
        <taxon>Nezara</taxon>
    </lineage>
</organism>
<dbReference type="AlphaFoldDB" id="A0A9P0H7F0"/>
<dbReference type="CDD" id="cd11304">
    <property type="entry name" value="Cadherin_repeat"/>
    <property type="match status" value="1"/>
</dbReference>
<dbReference type="InterPro" id="IPR039808">
    <property type="entry name" value="Cadherin"/>
</dbReference>
<evidence type="ECO:0000256" key="2">
    <source>
        <dbReference type="ARBA" id="ARBA00022737"/>
    </source>
</evidence>
<dbReference type="EMBL" id="OV725079">
    <property type="protein sequence ID" value="CAH1396781.1"/>
    <property type="molecule type" value="Genomic_DNA"/>
</dbReference>
<dbReference type="PANTHER" id="PTHR24027:SF438">
    <property type="entry name" value="CADHERIN 23"/>
    <property type="match status" value="1"/>
</dbReference>
<reference evidence="5" key="1">
    <citation type="submission" date="2022-01" db="EMBL/GenBank/DDBJ databases">
        <authorList>
            <person name="King R."/>
        </authorList>
    </citation>
    <scope>NUCLEOTIDE SEQUENCE</scope>
</reference>
<dbReference type="Gene3D" id="2.60.40.60">
    <property type="entry name" value="Cadherins"/>
    <property type="match status" value="1"/>
</dbReference>
<dbReference type="GO" id="GO:0016477">
    <property type="term" value="P:cell migration"/>
    <property type="evidence" value="ECO:0007669"/>
    <property type="project" value="TreeGrafter"/>
</dbReference>
<dbReference type="GO" id="GO:0098742">
    <property type="term" value="P:cell-cell adhesion via plasma-membrane adhesion molecules"/>
    <property type="evidence" value="ECO:0007669"/>
    <property type="project" value="TreeGrafter"/>
</dbReference>
<dbReference type="GO" id="GO:0016342">
    <property type="term" value="C:catenin complex"/>
    <property type="evidence" value="ECO:0007669"/>
    <property type="project" value="TreeGrafter"/>
</dbReference>
<evidence type="ECO:0000313" key="5">
    <source>
        <dbReference type="EMBL" id="CAH1396781.1"/>
    </source>
</evidence>
<evidence type="ECO:0008006" key="7">
    <source>
        <dbReference type="Google" id="ProtNLM"/>
    </source>
</evidence>
<evidence type="ECO:0000256" key="1">
    <source>
        <dbReference type="ARBA" id="ARBA00004370"/>
    </source>
</evidence>
<dbReference type="Proteomes" id="UP001152798">
    <property type="component" value="Chromosome 3"/>
</dbReference>
<protein>
    <recommendedName>
        <fullName evidence="7">Cadherin domain-containing protein</fullName>
    </recommendedName>
</protein>
<gene>
    <name evidence="5" type="ORF">NEZAVI_LOCUS6772</name>
</gene>
<dbReference type="InterPro" id="IPR015919">
    <property type="entry name" value="Cadherin-like_sf"/>
</dbReference>
<proteinExistence type="predicted"/>
<dbReference type="PANTHER" id="PTHR24027">
    <property type="entry name" value="CADHERIN-23"/>
    <property type="match status" value="1"/>
</dbReference>
<dbReference type="GO" id="GO:0008013">
    <property type="term" value="F:beta-catenin binding"/>
    <property type="evidence" value="ECO:0007669"/>
    <property type="project" value="TreeGrafter"/>
</dbReference>
<dbReference type="GO" id="GO:0045296">
    <property type="term" value="F:cadherin binding"/>
    <property type="evidence" value="ECO:0007669"/>
    <property type="project" value="TreeGrafter"/>
</dbReference>
<accession>A0A9P0H7F0</accession>
<keyword evidence="2" id="KW-0677">Repeat</keyword>
<keyword evidence="4" id="KW-0472">Membrane</keyword>
<evidence type="ECO:0000313" key="6">
    <source>
        <dbReference type="Proteomes" id="UP001152798"/>
    </source>
</evidence>
<evidence type="ECO:0000256" key="3">
    <source>
        <dbReference type="ARBA" id="ARBA00022837"/>
    </source>
</evidence>
<keyword evidence="6" id="KW-1185">Reference proteome</keyword>